<organism evidence="1 2">
    <name type="scientific">Candidatus Nitrosocosmicus franklandianus</name>
    <dbReference type="NCBI Taxonomy" id="1798806"/>
    <lineage>
        <taxon>Archaea</taxon>
        <taxon>Nitrososphaerota</taxon>
        <taxon>Nitrososphaeria</taxon>
        <taxon>Nitrososphaerales</taxon>
        <taxon>Nitrososphaeraceae</taxon>
        <taxon>Candidatus Nitrosocosmicus</taxon>
    </lineage>
</organism>
<dbReference type="EMBL" id="LR216287">
    <property type="protein sequence ID" value="VFJ14724.1"/>
    <property type="molecule type" value="Genomic_DNA"/>
</dbReference>
<name>A0A484IGE0_9ARCH</name>
<accession>A0A484IGE0</accession>
<protein>
    <submittedName>
        <fullName evidence="1">Uncharacterized protein</fullName>
    </submittedName>
</protein>
<dbReference type="KEGG" id="nfn:NFRAN_2402"/>
<proteinExistence type="predicted"/>
<evidence type="ECO:0000313" key="2">
    <source>
        <dbReference type="Proteomes" id="UP000294299"/>
    </source>
</evidence>
<keyword evidence="2" id="KW-1185">Reference proteome</keyword>
<dbReference type="AlphaFoldDB" id="A0A484IGE0"/>
<gene>
    <name evidence="1" type="ORF">NFRAN_2402</name>
</gene>
<dbReference type="Proteomes" id="UP000294299">
    <property type="component" value="Chromosome NFRAN"/>
</dbReference>
<reference evidence="1 2" key="1">
    <citation type="submission" date="2019-02" db="EMBL/GenBank/DDBJ databases">
        <authorList>
            <person name="Lehtovirta-Morley E L."/>
        </authorList>
    </citation>
    <scope>NUCLEOTIDE SEQUENCE [LARGE SCALE GENOMIC DNA]</scope>
    <source>
        <strain evidence="1">NFRAN1</strain>
    </source>
</reference>
<evidence type="ECO:0000313" key="1">
    <source>
        <dbReference type="EMBL" id="VFJ14724.1"/>
    </source>
</evidence>
<sequence length="84" mass="9642">MDITQLIENLSQLGLTNALEKYFNKPIERETKSIVAGPSFLQFLDNLFKTHITPGDIIELEYGNSIKYYMLSTTGTWDEILKLN</sequence>